<feature type="domain" description="Dynein heavy chain linker" evidence="1">
    <location>
        <begin position="6"/>
        <end position="103"/>
    </location>
</feature>
<accession>A0A820G9U4</accession>
<dbReference type="GO" id="GO:0030286">
    <property type="term" value="C:dynein complex"/>
    <property type="evidence" value="ECO:0007669"/>
    <property type="project" value="InterPro"/>
</dbReference>
<feature type="non-terminal residue" evidence="2">
    <location>
        <position position="1"/>
    </location>
</feature>
<evidence type="ECO:0000313" key="3">
    <source>
        <dbReference type="Proteomes" id="UP000663836"/>
    </source>
</evidence>
<reference evidence="2" key="1">
    <citation type="submission" date="2021-02" db="EMBL/GenBank/DDBJ databases">
        <authorList>
            <person name="Nowell W R."/>
        </authorList>
    </citation>
    <scope>NUCLEOTIDE SEQUENCE</scope>
</reference>
<dbReference type="AlphaFoldDB" id="A0A820G9U4"/>
<dbReference type="InterPro" id="IPR026983">
    <property type="entry name" value="DHC"/>
</dbReference>
<dbReference type="PANTHER" id="PTHR46961:SF15">
    <property type="entry name" value="AAA+ ATPASE DOMAIN-CONTAINING PROTEIN"/>
    <property type="match status" value="1"/>
</dbReference>
<dbReference type="PANTHER" id="PTHR46961">
    <property type="entry name" value="DYNEIN HEAVY CHAIN 1, AXONEMAL-LIKE PROTEIN"/>
    <property type="match status" value="1"/>
</dbReference>
<sequence length="121" mass="13958">DIIYYVKQHFQSIFNGIRDLKLSITNIDQPKVDKERRATATSESRSHSEFVVITQQDIIQVMSDDGECMPLHRSLPLQKSVEQWLSRLQESVAETIRTDIASCIKDLDNGLPYEELISKYT</sequence>
<dbReference type="InterPro" id="IPR013602">
    <property type="entry name" value="Dynein_heavy_linker"/>
</dbReference>
<dbReference type="EMBL" id="CAJOBD010027879">
    <property type="protein sequence ID" value="CAF4273371.1"/>
    <property type="molecule type" value="Genomic_DNA"/>
</dbReference>
<proteinExistence type="predicted"/>
<evidence type="ECO:0000259" key="1">
    <source>
        <dbReference type="Pfam" id="PF08393"/>
    </source>
</evidence>
<dbReference type="GO" id="GO:0045505">
    <property type="term" value="F:dynein intermediate chain binding"/>
    <property type="evidence" value="ECO:0007669"/>
    <property type="project" value="InterPro"/>
</dbReference>
<dbReference type="Gene3D" id="3.20.180.20">
    <property type="entry name" value="Dynein heavy chain, N-terminal domain 2"/>
    <property type="match status" value="1"/>
</dbReference>
<protein>
    <recommendedName>
        <fullName evidence="1">Dynein heavy chain linker domain-containing protein</fullName>
    </recommendedName>
</protein>
<comment type="caution">
    <text evidence="2">The sequence shown here is derived from an EMBL/GenBank/DDBJ whole genome shotgun (WGS) entry which is preliminary data.</text>
</comment>
<organism evidence="2 3">
    <name type="scientific">Rotaria sordida</name>
    <dbReference type="NCBI Taxonomy" id="392033"/>
    <lineage>
        <taxon>Eukaryota</taxon>
        <taxon>Metazoa</taxon>
        <taxon>Spiralia</taxon>
        <taxon>Gnathifera</taxon>
        <taxon>Rotifera</taxon>
        <taxon>Eurotatoria</taxon>
        <taxon>Bdelloidea</taxon>
        <taxon>Philodinida</taxon>
        <taxon>Philodinidae</taxon>
        <taxon>Rotaria</taxon>
    </lineage>
</organism>
<name>A0A820G9U4_9BILA</name>
<dbReference type="GO" id="GO:0051959">
    <property type="term" value="F:dynein light intermediate chain binding"/>
    <property type="evidence" value="ECO:0007669"/>
    <property type="project" value="InterPro"/>
</dbReference>
<dbReference type="Proteomes" id="UP000663836">
    <property type="component" value="Unassembled WGS sequence"/>
</dbReference>
<dbReference type="Pfam" id="PF08393">
    <property type="entry name" value="DHC_N2"/>
    <property type="match status" value="1"/>
</dbReference>
<dbReference type="InterPro" id="IPR042228">
    <property type="entry name" value="Dynein_linker_3"/>
</dbReference>
<gene>
    <name evidence="2" type="ORF">JBS370_LOCUS39514</name>
</gene>
<feature type="non-terminal residue" evidence="2">
    <location>
        <position position="121"/>
    </location>
</feature>
<dbReference type="GO" id="GO:0007018">
    <property type="term" value="P:microtubule-based movement"/>
    <property type="evidence" value="ECO:0007669"/>
    <property type="project" value="InterPro"/>
</dbReference>
<evidence type="ECO:0000313" key="2">
    <source>
        <dbReference type="EMBL" id="CAF4273371.1"/>
    </source>
</evidence>